<feature type="compositionally biased region" description="Pro residues" evidence="1">
    <location>
        <begin position="48"/>
        <end position="67"/>
    </location>
</feature>
<evidence type="ECO:0000313" key="3">
    <source>
        <dbReference type="EMBL" id="NBE06159.1"/>
    </source>
</evidence>
<organism evidence="3 4">
    <name type="scientific">Paragemmobacter ruber</name>
    <dbReference type="NCBI Taxonomy" id="1985673"/>
    <lineage>
        <taxon>Bacteria</taxon>
        <taxon>Pseudomonadati</taxon>
        <taxon>Pseudomonadota</taxon>
        <taxon>Alphaproteobacteria</taxon>
        <taxon>Rhodobacterales</taxon>
        <taxon>Paracoccaceae</taxon>
        <taxon>Paragemmobacter</taxon>
    </lineage>
</organism>
<proteinExistence type="predicted"/>
<sequence length="294" mass="31613">MPRLARVIAAACLALLPLTAPVQAAGSCSAVSRLDGMDRLWHAQLAPQPAPNLPEPPRLFPRSPDPGPINPGEVRLHFSGHGGVVIIASDGTIAATDYNDIPGITTLVPDVITMNDTLPTQKTDTPDARIPHILQGWPDAQGRPAAHDLHVGGMLVRNVTTNTRGTAGQGMRVGGNSIFIFETEGLCVAHFGLLQVMPNADQLARIGRLDVAIIAVEGPNLLPTDQMIALLRHLQVRVVIPVHWNTYETLAQVMAQFEREFPVVLTSSPQIDLSAAILPGEMTVMVLTPRYFPF</sequence>
<dbReference type="PANTHER" id="PTHR39189">
    <property type="entry name" value="UPF0173 METAL-DEPENDENT HYDROLASE YTKL"/>
    <property type="match status" value="1"/>
</dbReference>
<evidence type="ECO:0000256" key="2">
    <source>
        <dbReference type="SAM" id="SignalP"/>
    </source>
</evidence>
<protein>
    <submittedName>
        <fullName evidence="3">Zn-dependent hydrolase</fullName>
    </submittedName>
</protein>
<feature type="region of interest" description="Disordered" evidence="1">
    <location>
        <begin position="47"/>
        <end position="67"/>
    </location>
</feature>
<dbReference type="PANTHER" id="PTHR39189:SF1">
    <property type="entry name" value="UPF0173 METAL-DEPENDENT HYDROLASE YTKL"/>
    <property type="match status" value="1"/>
</dbReference>
<accession>A0ABW9Y106</accession>
<keyword evidence="4" id="KW-1185">Reference proteome</keyword>
<name>A0ABW9Y106_9RHOB</name>
<dbReference type="GO" id="GO:0016787">
    <property type="term" value="F:hydrolase activity"/>
    <property type="evidence" value="ECO:0007669"/>
    <property type="project" value="UniProtKB-KW"/>
</dbReference>
<keyword evidence="3" id="KW-0378">Hydrolase</keyword>
<feature type="chain" id="PRO_5047346650" evidence="2">
    <location>
        <begin position="25"/>
        <end position="294"/>
    </location>
</feature>
<feature type="signal peptide" evidence="2">
    <location>
        <begin position="1"/>
        <end position="24"/>
    </location>
</feature>
<keyword evidence="2" id="KW-0732">Signal</keyword>
<dbReference type="Proteomes" id="UP001517376">
    <property type="component" value="Unassembled WGS sequence"/>
</dbReference>
<dbReference type="SUPFAM" id="SSF56281">
    <property type="entry name" value="Metallo-hydrolase/oxidoreductase"/>
    <property type="match status" value="1"/>
</dbReference>
<dbReference type="PROSITE" id="PS51257">
    <property type="entry name" value="PROKAR_LIPOPROTEIN"/>
    <property type="match status" value="1"/>
</dbReference>
<gene>
    <name evidence="3" type="ORF">GU920_01295</name>
</gene>
<evidence type="ECO:0000256" key="1">
    <source>
        <dbReference type="SAM" id="MobiDB-lite"/>
    </source>
</evidence>
<dbReference type="EMBL" id="JAAATW010000001">
    <property type="protein sequence ID" value="NBE06159.1"/>
    <property type="molecule type" value="Genomic_DNA"/>
</dbReference>
<comment type="caution">
    <text evidence="3">The sequence shown here is derived from an EMBL/GenBank/DDBJ whole genome shotgun (WGS) entry which is preliminary data.</text>
</comment>
<dbReference type="RefSeq" id="WP_161765151.1">
    <property type="nucleotide sequence ID" value="NZ_JAAATW010000001.1"/>
</dbReference>
<dbReference type="Pfam" id="PF13483">
    <property type="entry name" value="Lactamase_B_3"/>
    <property type="match status" value="1"/>
</dbReference>
<evidence type="ECO:0000313" key="4">
    <source>
        <dbReference type="Proteomes" id="UP001517376"/>
    </source>
</evidence>
<reference evidence="4" key="1">
    <citation type="submission" date="2020-01" db="EMBL/GenBank/DDBJ databases">
        <title>Sphingomonas sp. strain CSW-10.</title>
        <authorList>
            <person name="Chen W.-M."/>
        </authorList>
    </citation>
    <scope>NUCLEOTIDE SEQUENCE [LARGE SCALE GENOMIC DNA]</scope>
    <source>
        <strain evidence="4">CCP-1</strain>
    </source>
</reference>
<dbReference type="Gene3D" id="3.60.15.10">
    <property type="entry name" value="Ribonuclease Z/Hydroxyacylglutathione hydrolase-like"/>
    <property type="match status" value="1"/>
</dbReference>
<dbReference type="InterPro" id="IPR036866">
    <property type="entry name" value="RibonucZ/Hydroxyglut_hydro"/>
</dbReference>